<feature type="region of interest" description="Disordered" evidence="1">
    <location>
        <begin position="36"/>
        <end position="86"/>
    </location>
</feature>
<evidence type="ECO:0000313" key="3">
    <source>
        <dbReference type="Proteomes" id="UP001152604"/>
    </source>
</evidence>
<comment type="caution">
    <text evidence="2">The sequence shown here is derived from an EMBL/GenBank/DDBJ whole genome shotgun (WGS) entry which is preliminary data.</text>
</comment>
<evidence type="ECO:0000313" key="2">
    <source>
        <dbReference type="EMBL" id="CAH2395563.1"/>
    </source>
</evidence>
<name>A0ABN8JCX5_9HYPH</name>
<accession>A0ABN8JCX5</accession>
<evidence type="ECO:0000256" key="1">
    <source>
        <dbReference type="SAM" id="MobiDB-lite"/>
    </source>
</evidence>
<protein>
    <submittedName>
        <fullName evidence="2">Uncharacterized protein</fullName>
    </submittedName>
</protein>
<organism evidence="2 3">
    <name type="scientific">Mesorhizobium ventifaucium</name>
    <dbReference type="NCBI Taxonomy" id="666020"/>
    <lineage>
        <taxon>Bacteria</taxon>
        <taxon>Pseudomonadati</taxon>
        <taxon>Pseudomonadota</taxon>
        <taxon>Alphaproteobacteria</taxon>
        <taxon>Hyphomicrobiales</taxon>
        <taxon>Phyllobacteriaceae</taxon>
        <taxon>Mesorhizobium</taxon>
    </lineage>
</organism>
<proteinExistence type="predicted"/>
<dbReference type="EMBL" id="CAKXZS010000005">
    <property type="protein sequence ID" value="CAH2395563.1"/>
    <property type="molecule type" value="Genomic_DNA"/>
</dbReference>
<sequence length="86" mass="8621">MRTWRADVAESVDAAGLNPAGIPVASSNLAVRTKLGPHQSRAAPNRIWRGGRARLNAPASKAGRPAGLGGSNPSPAPGTGGSVLDT</sequence>
<reference evidence="2" key="1">
    <citation type="submission" date="2022-03" db="EMBL/GenBank/DDBJ databases">
        <authorList>
            <person name="Brunel B."/>
        </authorList>
    </citation>
    <scope>NUCLEOTIDE SEQUENCE</scope>
    <source>
        <strain evidence="2">STM4922sample</strain>
    </source>
</reference>
<dbReference type="Proteomes" id="UP001152604">
    <property type="component" value="Unassembled WGS sequence"/>
</dbReference>
<gene>
    <name evidence="2" type="ORF">MES4922_130001</name>
</gene>
<keyword evidence="3" id="KW-1185">Reference proteome</keyword>